<keyword evidence="2" id="KW-0378">Hydrolase</keyword>
<dbReference type="InterPro" id="IPR029055">
    <property type="entry name" value="Ntn_hydrolases_N"/>
</dbReference>
<evidence type="ECO:0000256" key="5">
    <source>
        <dbReference type="PIRSR" id="PIRSR600246-1"/>
    </source>
</evidence>
<evidence type="ECO:0000256" key="1">
    <source>
        <dbReference type="ARBA" id="ARBA00022670"/>
    </source>
</evidence>
<dbReference type="Gene3D" id="3.60.20.30">
    <property type="entry name" value="(Glycosyl)asparaginase"/>
    <property type="match status" value="1"/>
</dbReference>
<dbReference type="CDD" id="cd04701">
    <property type="entry name" value="Asparaginase_2"/>
    <property type="match status" value="1"/>
</dbReference>
<reference evidence="8" key="1">
    <citation type="journal article" date="2020" name="mSystems">
        <title>Genome- and Community-Level Interaction Insights into Carbon Utilization and Element Cycling Functions of Hydrothermarchaeota in Hydrothermal Sediment.</title>
        <authorList>
            <person name="Zhou Z."/>
            <person name="Liu Y."/>
            <person name="Xu W."/>
            <person name="Pan J."/>
            <person name="Luo Z.H."/>
            <person name="Li M."/>
        </authorList>
    </citation>
    <scope>NUCLEOTIDE SEQUENCE [LARGE SCALE GENOMIC DNA]</scope>
    <source>
        <strain evidence="8">SpSt-143</strain>
    </source>
</reference>
<feature type="active site" description="Nucleophile" evidence="5">
    <location>
        <position position="194"/>
    </location>
</feature>
<dbReference type="GO" id="GO:0006508">
    <property type="term" value="P:proteolysis"/>
    <property type="evidence" value="ECO:0007669"/>
    <property type="project" value="UniProtKB-KW"/>
</dbReference>
<dbReference type="GO" id="GO:0008233">
    <property type="term" value="F:peptidase activity"/>
    <property type="evidence" value="ECO:0007669"/>
    <property type="project" value="UniProtKB-KW"/>
</dbReference>
<dbReference type="SUPFAM" id="SSF56235">
    <property type="entry name" value="N-terminal nucleophile aminohydrolases (Ntn hydrolases)"/>
    <property type="match status" value="1"/>
</dbReference>
<feature type="binding site" evidence="6">
    <location>
        <begin position="245"/>
        <end position="248"/>
    </location>
    <ligand>
        <name>substrate</name>
    </ligand>
</feature>
<evidence type="ECO:0000256" key="7">
    <source>
        <dbReference type="PIRSR" id="PIRSR600246-3"/>
    </source>
</evidence>
<evidence type="ECO:0000313" key="8">
    <source>
        <dbReference type="EMBL" id="HER94966.1"/>
    </source>
</evidence>
<evidence type="ECO:0000256" key="2">
    <source>
        <dbReference type="ARBA" id="ARBA00022801"/>
    </source>
</evidence>
<gene>
    <name evidence="8" type="ORF">ENO59_00375</name>
</gene>
<dbReference type="FunFam" id="3.60.20.30:FF:000001">
    <property type="entry name" value="Isoaspartyl peptidase/L-asparaginase"/>
    <property type="match status" value="1"/>
</dbReference>
<accession>A0A7V2AYG4</accession>
<dbReference type="AlphaFoldDB" id="A0A7V2AYG4"/>
<name>A0A7V2AYG4_RHOMR</name>
<evidence type="ECO:0000256" key="4">
    <source>
        <dbReference type="ARBA" id="ARBA00069124"/>
    </source>
</evidence>
<evidence type="ECO:0000256" key="3">
    <source>
        <dbReference type="ARBA" id="ARBA00022813"/>
    </source>
</evidence>
<sequence>MALGFSGVFGLVQLAQAQPDTVRIVLAIHGGAGTITRAQMTPEREQQYREALRQALQEGYAVLQAGGSSLDAVVAAIRVLEDSPLFNAGRGAVLNRDGVAELDATIMDGRTLKAGAVAGVQTVKNPILLARRVMEATPHVLLIGRAAEAFAQEQGLEIVPNEYFIVPERRLQLQRLREQGIGIVPEEASSTYGTVGAVALDRRGNLAAGTSTGGLMGKLPGRVGDSAIIGAGTYADNATCAVSTTGQGEYFIRGVVAHEIAALMKYASLSVQQAASAAIYGTLAGLGGQGGVIALDRNGQLAVVFNTEGMYRGYVDEHGHITIQIYRD</sequence>
<organism evidence="8">
    <name type="scientific">Rhodothermus marinus</name>
    <name type="common">Rhodothermus obamensis</name>
    <dbReference type="NCBI Taxonomy" id="29549"/>
    <lineage>
        <taxon>Bacteria</taxon>
        <taxon>Pseudomonadati</taxon>
        <taxon>Rhodothermota</taxon>
        <taxon>Rhodothermia</taxon>
        <taxon>Rhodothermales</taxon>
        <taxon>Rhodothermaceae</taxon>
        <taxon>Rhodothermus</taxon>
    </lineage>
</organism>
<dbReference type="PANTHER" id="PTHR10188">
    <property type="entry name" value="L-ASPARAGINASE"/>
    <property type="match status" value="1"/>
</dbReference>
<dbReference type="PANTHER" id="PTHR10188:SF6">
    <property type="entry name" value="N(4)-(BETA-N-ACETYLGLUCOSAMINYL)-L-ASPARAGINASE"/>
    <property type="match status" value="1"/>
</dbReference>
<evidence type="ECO:0000256" key="6">
    <source>
        <dbReference type="PIRSR" id="PIRSR600246-2"/>
    </source>
</evidence>
<dbReference type="Pfam" id="PF01112">
    <property type="entry name" value="Asparaginase_2"/>
    <property type="match status" value="1"/>
</dbReference>
<feature type="binding site" evidence="6">
    <location>
        <begin position="222"/>
        <end position="225"/>
    </location>
    <ligand>
        <name>substrate</name>
    </ligand>
</feature>
<dbReference type="InterPro" id="IPR000246">
    <property type="entry name" value="Peptidase_T2"/>
</dbReference>
<feature type="site" description="Cleavage; by autolysis" evidence="7">
    <location>
        <begin position="193"/>
        <end position="194"/>
    </location>
</feature>
<protein>
    <recommendedName>
        <fullName evidence="4">Isoaspartyl peptidase</fullName>
    </recommendedName>
</protein>
<comment type="caution">
    <text evidence="8">The sequence shown here is derived from an EMBL/GenBank/DDBJ whole genome shotgun (WGS) entry which is preliminary data.</text>
</comment>
<keyword evidence="1" id="KW-0645">Protease</keyword>
<dbReference type="GO" id="GO:0016811">
    <property type="term" value="F:hydrolase activity, acting on carbon-nitrogen (but not peptide) bonds, in linear amides"/>
    <property type="evidence" value="ECO:0007669"/>
    <property type="project" value="UniProtKB-ARBA"/>
</dbReference>
<keyword evidence="3" id="KW-0068">Autocatalytic cleavage</keyword>
<dbReference type="EMBL" id="DSGB01000001">
    <property type="protein sequence ID" value="HER94966.1"/>
    <property type="molecule type" value="Genomic_DNA"/>
</dbReference>
<proteinExistence type="predicted"/>